<evidence type="ECO:0000313" key="2">
    <source>
        <dbReference type="Proteomes" id="UP001501721"/>
    </source>
</evidence>
<dbReference type="Proteomes" id="UP001501721">
    <property type="component" value="Unassembled WGS sequence"/>
</dbReference>
<evidence type="ECO:0000313" key="1">
    <source>
        <dbReference type="EMBL" id="GAA2501128.1"/>
    </source>
</evidence>
<sequence length="67" mass="7295">MEREPEITGRPEAARCGYPLAATANPVWTEPLFSRTFEGPGRTPSRSQIRDTVADAIHRETNAGSPA</sequence>
<protein>
    <submittedName>
        <fullName evidence="1">Uncharacterized protein</fullName>
    </submittedName>
</protein>
<comment type="caution">
    <text evidence="1">The sequence shown here is derived from an EMBL/GenBank/DDBJ whole genome shotgun (WGS) entry which is preliminary data.</text>
</comment>
<organism evidence="1 2">
    <name type="scientific">Streptomyces graminearus</name>
    <dbReference type="NCBI Taxonomy" id="284030"/>
    <lineage>
        <taxon>Bacteria</taxon>
        <taxon>Bacillati</taxon>
        <taxon>Actinomycetota</taxon>
        <taxon>Actinomycetes</taxon>
        <taxon>Kitasatosporales</taxon>
        <taxon>Streptomycetaceae</taxon>
        <taxon>Streptomyces</taxon>
    </lineage>
</organism>
<proteinExistence type="predicted"/>
<dbReference type="EMBL" id="BAAATL010000031">
    <property type="protein sequence ID" value="GAA2501128.1"/>
    <property type="molecule type" value="Genomic_DNA"/>
</dbReference>
<gene>
    <name evidence="1" type="ORF">GCM10010422_58010</name>
</gene>
<keyword evidence="2" id="KW-1185">Reference proteome</keyword>
<accession>A0ABN3MFF3</accession>
<reference evidence="1 2" key="1">
    <citation type="journal article" date="2019" name="Int. J. Syst. Evol. Microbiol.">
        <title>The Global Catalogue of Microorganisms (GCM) 10K type strain sequencing project: providing services to taxonomists for standard genome sequencing and annotation.</title>
        <authorList>
            <consortium name="The Broad Institute Genomics Platform"/>
            <consortium name="The Broad Institute Genome Sequencing Center for Infectious Disease"/>
            <person name="Wu L."/>
            <person name="Ma J."/>
        </authorList>
    </citation>
    <scope>NUCLEOTIDE SEQUENCE [LARGE SCALE GENOMIC DNA]</scope>
    <source>
        <strain evidence="1 2">JCM 6923</strain>
    </source>
</reference>
<name>A0ABN3MFF3_9ACTN</name>